<feature type="domain" description="F-box" evidence="1">
    <location>
        <begin position="2"/>
        <end position="47"/>
    </location>
</feature>
<dbReference type="Gene3D" id="1.20.1280.50">
    <property type="match status" value="1"/>
</dbReference>
<organism evidence="2 4">
    <name type="scientific">Medicago truncatula</name>
    <name type="common">Barrel medic</name>
    <name type="synonym">Medicago tribuloides</name>
    <dbReference type="NCBI Taxonomy" id="3880"/>
    <lineage>
        <taxon>Eukaryota</taxon>
        <taxon>Viridiplantae</taxon>
        <taxon>Streptophyta</taxon>
        <taxon>Embryophyta</taxon>
        <taxon>Tracheophyta</taxon>
        <taxon>Spermatophyta</taxon>
        <taxon>Magnoliopsida</taxon>
        <taxon>eudicotyledons</taxon>
        <taxon>Gunneridae</taxon>
        <taxon>Pentapetalae</taxon>
        <taxon>rosids</taxon>
        <taxon>fabids</taxon>
        <taxon>Fabales</taxon>
        <taxon>Fabaceae</taxon>
        <taxon>Papilionoideae</taxon>
        <taxon>50 kb inversion clade</taxon>
        <taxon>NPAAA clade</taxon>
        <taxon>Hologalegina</taxon>
        <taxon>IRL clade</taxon>
        <taxon>Trifolieae</taxon>
        <taxon>Medicago</taxon>
    </lineage>
</organism>
<reference evidence="2 4" key="2">
    <citation type="journal article" date="2014" name="BMC Genomics">
        <title>An improved genome release (version Mt4.0) for the model legume Medicago truncatula.</title>
        <authorList>
            <person name="Tang H."/>
            <person name="Krishnakumar V."/>
            <person name="Bidwell S."/>
            <person name="Rosen B."/>
            <person name="Chan A."/>
            <person name="Zhou S."/>
            <person name="Gentzbittel L."/>
            <person name="Childs K.L."/>
            <person name="Yandell M."/>
            <person name="Gundlach H."/>
            <person name="Mayer K.F."/>
            <person name="Schwartz D.C."/>
            <person name="Town C.D."/>
        </authorList>
    </citation>
    <scope>GENOME REANNOTATION</scope>
    <source>
        <strain evidence="3 4">cv. Jemalong A17</strain>
    </source>
</reference>
<protein>
    <submittedName>
        <fullName evidence="2">F-box protein interaction domain protein</fullName>
    </submittedName>
</protein>
<evidence type="ECO:0000313" key="3">
    <source>
        <dbReference type="EnsemblPlants" id="AES80309"/>
    </source>
</evidence>
<dbReference type="Pfam" id="PF00646">
    <property type="entry name" value="F-box"/>
    <property type="match status" value="1"/>
</dbReference>
<dbReference type="InterPro" id="IPR013187">
    <property type="entry name" value="F-box-assoc_dom_typ3"/>
</dbReference>
<keyword evidence="4" id="KW-1185">Reference proteome</keyword>
<dbReference type="Proteomes" id="UP000002051">
    <property type="component" value="Unassembled WGS sequence"/>
</dbReference>
<gene>
    <name evidence="2" type="ordered locus">MTR_7g079160</name>
</gene>
<dbReference type="SUPFAM" id="SSF81383">
    <property type="entry name" value="F-box domain"/>
    <property type="match status" value="1"/>
</dbReference>
<dbReference type="InterPro" id="IPR050796">
    <property type="entry name" value="SCF_F-box_component"/>
</dbReference>
<evidence type="ECO:0000313" key="4">
    <source>
        <dbReference type="Proteomes" id="UP000002051"/>
    </source>
</evidence>
<dbReference type="PANTHER" id="PTHR31672:SF13">
    <property type="entry name" value="F-BOX PROTEIN CPR30-LIKE"/>
    <property type="match status" value="1"/>
</dbReference>
<dbReference type="InterPro" id="IPR036047">
    <property type="entry name" value="F-box-like_dom_sf"/>
</dbReference>
<dbReference type="AlphaFoldDB" id="G7L6Q2"/>
<dbReference type="STRING" id="3880.G7L6Q2"/>
<dbReference type="PROSITE" id="PS50181">
    <property type="entry name" value="FBOX"/>
    <property type="match status" value="1"/>
</dbReference>
<proteinExistence type="predicted"/>
<dbReference type="PANTHER" id="PTHR31672">
    <property type="entry name" value="BNACNNG10540D PROTEIN"/>
    <property type="match status" value="1"/>
</dbReference>
<reference evidence="2 4" key="1">
    <citation type="journal article" date="2011" name="Nature">
        <title>The Medicago genome provides insight into the evolution of rhizobial symbioses.</title>
        <authorList>
            <person name="Young N.D."/>
            <person name="Debelle F."/>
            <person name="Oldroyd G.E."/>
            <person name="Geurts R."/>
            <person name="Cannon S.B."/>
            <person name="Udvardi M.K."/>
            <person name="Benedito V.A."/>
            <person name="Mayer K.F."/>
            <person name="Gouzy J."/>
            <person name="Schoof H."/>
            <person name="Van de Peer Y."/>
            <person name="Proost S."/>
            <person name="Cook D.R."/>
            <person name="Meyers B.C."/>
            <person name="Spannagl M."/>
            <person name="Cheung F."/>
            <person name="De Mita S."/>
            <person name="Krishnakumar V."/>
            <person name="Gundlach H."/>
            <person name="Zhou S."/>
            <person name="Mudge J."/>
            <person name="Bharti A.K."/>
            <person name="Murray J.D."/>
            <person name="Naoumkina M.A."/>
            <person name="Rosen B."/>
            <person name="Silverstein K.A."/>
            <person name="Tang H."/>
            <person name="Rombauts S."/>
            <person name="Zhao P.X."/>
            <person name="Zhou P."/>
            <person name="Barbe V."/>
            <person name="Bardou P."/>
            <person name="Bechner M."/>
            <person name="Bellec A."/>
            <person name="Berger A."/>
            <person name="Berges H."/>
            <person name="Bidwell S."/>
            <person name="Bisseling T."/>
            <person name="Choisne N."/>
            <person name="Couloux A."/>
            <person name="Denny R."/>
            <person name="Deshpande S."/>
            <person name="Dai X."/>
            <person name="Doyle J.J."/>
            <person name="Dudez A.M."/>
            <person name="Farmer A.D."/>
            <person name="Fouteau S."/>
            <person name="Franken C."/>
            <person name="Gibelin C."/>
            <person name="Gish J."/>
            <person name="Goldstein S."/>
            <person name="Gonzalez A.J."/>
            <person name="Green P.J."/>
            <person name="Hallab A."/>
            <person name="Hartog M."/>
            <person name="Hua A."/>
            <person name="Humphray S.J."/>
            <person name="Jeong D.H."/>
            <person name="Jing Y."/>
            <person name="Jocker A."/>
            <person name="Kenton S.M."/>
            <person name="Kim D.J."/>
            <person name="Klee K."/>
            <person name="Lai H."/>
            <person name="Lang C."/>
            <person name="Lin S."/>
            <person name="Macmil S.L."/>
            <person name="Magdelenat G."/>
            <person name="Matthews L."/>
            <person name="McCorrison J."/>
            <person name="Monaghan E.L."/>
            <person name="Mun J.H."/>
            <person name="Najar F.Z."/>
            <person name="Nicholson C."/>
            <person name="Noirot C."/>
            <person name="O'Bleness M."/>
            <person name="Paule C.R."/>
            <person name="Poulain J."/>
            <person name="Prion F."/>
            <person name="Qin B."/>
            <person name="Qu C."/>
            <person name="Retzel E.F."/>
            <person name="Riddle C."/>
            <person name="Sallet E."/>
            <person name="Samain S."/>
            <person name="Samson N."/>
            <person name="Sanders I."/>
            <person name="Saurat O."/>
            <person name="Scarpelli C."/>
            <person name="Schiex T."/>
            <person name="Segurens B."/>
            <person name="Severin A.J."/>
            <person name="Sherrier D.J."/>
            <person name="Shi R."/>
            <person name="Sims S."/>
            <person name="Singer S.R."/>
            <person name="Sinharoy S."/>
            <person name="Sterck L."/>
            <person name="Viollet A."/>
            <person name="Wang B.B."/>
            <person name="Wang K."/>
            <person name="Wang M."/>
            <person name="Wang X."/>
            <person name="Warfsmann J."/>
            <person name="Weissenbach J."/>
            <person name="White D.D."/>
            <person name="White J.D."/>
            <person name="Wiley G.B."/>
            <person name="Wincker P."/>
            <person name="Xing Y."/>
            <person name="Yang L."/>
            <person name="Yao Z."/>
            <person name="Ying F."/>
            <person name="Zhai J."/>
            <person name="Zhou L."/>
            <person name="Zuber A."/>
            <person name="Denarie J."/>
            <person name="Dixon R.A."/>
            <person name="May G.D."/>
            <person name="Schwartz D.C."/>
            <person name="Rogers J."/>
            <person name="Quetier F."/>
            <person name="Town C.D."/>
            <person name="Roe B.A."/>
        </authorList>
    </citation>
    <scope>NUCLEOTIDE SEQUENCE [LARGE SCALE GENOMIC DNA]</scope>
    <source>
        <strain evidence="2">A17</strain>
        <strain evidence="3 4">cv. Jemalong A17</strain>
    </source>
</reference>
<dbReference type="InterPro" id="IPR017451">
    <property type="entry name" value="F-box-assoc_interact_dom"/>
</dbReference>
<accession>G7L6Q2</accession>
<dbReference type="Pfam" id="PF08268">
    <property type="entry name" value="FBA_3"/>
    <property type="match status" value="1"/>
</dbReference>
<name>G7L6Q2_MEDTR</name>
<dbReference type="EnsemblPlants" id="AES80309">
    <property type="protein sequence ID" value="AES80309"/>
    <property type="gene ID" value="MTR_7g079160"/>
</dbReference>
<dbReference type="SMART" id="SM00256">
    <property type="entry name" value="FBOX"/>
    <property type="match status" value="1"/>
</dbReference>
<reference evidence="3" key="3">
    <citation type="submission" date="2015-04" db="UniProtKB">
        <authorList>
            <consortium name="EnsemblPlants"/>
        </authorList>
    </citation>
    <scope>IDENTIFICATION</scope>
    <source>
        <strain evidence="3">cv. Jemalong A17</strain>
    </source>
</reference>
<dbReference type="EMBL" id="CM001223">
    <property type="protein sequence ID" value="AES80309.1"/>
    <property type="molecule type" value="Genomic_DNA"/>
</dbReference>
<dbReference type="HOGENOM" id="CLU_027176_0_1_1"/>
<dbReference type="InterPro" id="IPR001810">
    <property type="entry name" value="F-box_dom"/>
</dbReference>
<sequence length="480" mass="55854">MTPSLVFLLDDLIAEVLSFLPVKPLLRFKSVSKSWKILISDPTFVKLHLKRSAVQNPHFTLIMGHEKFIPGESFYGIDDESERDYNLVPYPISRLLDNPSFTLLLDDPYNSVTYYHVNNDICSRIIGSCNGLICLAETSLTHDGYQENWRREYWFRVWNPSIRTTTSEKFGYFYDFGPISGYGGDFNFKFGFDNSTDTYKVLAFRYNRLKGNRNIKILGSGDHVWRDIAFFPVVPLRLDYSDHIHSEHCMCDGVYVSGTFNWLAIHNDLPYRVKNITVEHFVIVSLDLGTETYNQYLLPLDEVPSAEPTVGVLGGCLCFSYAYKETDFVIWQMKKFGDEDSWSQFLRISYQNLLIDYDIFDTYFRLVPLLLSKDGDTLILKSSQEFEAIIYHWKDNRVQRTKITPSRTITYDRRITNWSLHNNLSLEIPDVSMQYRSHVAFVYVSVLFYNNLEMPEWNSSRHIGEVLGSSRLCVKSFGHI</sequence>
<dbReference type="CDD" id="cd22157">
    <property type="entry name" value="F-box_AtFBW1-like"/>
    <property type="match status" value="1"/>
</dbReference>
<dbReference type="NCBIfam" id="TIGR01640">
    <property type="entry name" value="F_box_assoc_1"/>
    <property type="match status" value="1"/>
</dbReference>
<dbReference type="PaxDb" id="3880-AES80309"/>
<evidence type="ECO:0000313" key="2">
    <source>
        <dbReference type="EMBL" id="AES80309.1"/>
    </source>
</evidence>
<evidence type="ECO:0000259" key="1">
    <source>
        <dbReference type="PROSITE" id="PS50181"/>
    </source>
</evidence>